<protein>
    <submittedName>
        <fullName evidence="2">Uncharacterized protein</fullName>
    </submittedName>
</protein>
<feature type="region of interest" description="Disordered" evidence="1">
    <location>
        <begin position="1"/>
        <end position="66"/>
    </location>
</feature>
<reference evidence="2 3" key="1">
    <citation type="submission" date="2017-10" db="EMBL/GenBank/DDBJ databases">
        <title>Bifidobacterium genomics.</title>
        <authorList>
            <person name="Lugli G.A."/>
            <person name="Milani C."/>
            <person name="Mancabelli L."/>
        </authorList>
    </citation>
    <scope>NUCLEOTIDE SEQUENCE [LARGE SCALE GENOMIC DNA]</scope>
    <source>
        <strain evidence="2 3">1542B</strain>
    </source>
</reference>
<evidence type="ECO:0000256" key="1">
    <source>
        <dbReference type="SAM" id="MobiDB-lite"/>
    </source>
</evidence>
<name>A0A2N3QP21_9BIFI</name>
<sequence length="66" mass="6674">MTPTTMTPARISQRGEVEFGMSATNTHSGNAADPTVPDTAESTTTDTATPATPATPANPKSPEDAA</sequence>
<dbReference type="AlphaFoldDB" id="A0A2N3QP21"/>
<gene>
    <name evidence="2" type="ORF">CQR47_0184</name>
</gene>
<feature type="compositionally biased region" description="Low complexity" evidence="1">
    <location>
        <begin position="34"/>
        <end position="57"/>
    </location>
</feature>
<dbReference type="EMBL" id="PCGY01000002">
    <property type="protein sequence ID" value="PKU93410.1"/>
    <property type="molecule type" value="Genomic_DNA"/>
</dbReference>
<accession>A0A2N3QP21</accession>
<evidence type="ECO:0000313" key="3">
    <source>
        <dbReference type="Proteomes" id="UP000233727"/>
    </source>
</evidence>
<proteinExistence type="predicted"/>
<comment type="caution">
    <text evidence="2">The sequence shown here is derived from an EMBL/GenBank/DDBJ whole genome shotgun (WGS) entry which is preliminary data.</text>
</comment>
<organism evidence="2 3">
    <name type="scientific">Bifidobacterium thermophilum</name>
    <dbReference type="NCBI Taxonomy" id="33905"/>
    <lineage>
        <taxon>Bacteria</taxon>
        <taxon>Bacillati</taxon>
        <taxon>Actinomycetota</taxon>
        <taxon>Actinomycetes</taxon>
        <taxon>Bifidobacteriales</taxon>
        <taxon>Bifidobacteriaceae</taxon>
        <taxon>Bifidobacterium</taxon>
    </lineage>
</organism>
<dbReference type="Proteomes" id="UP000233727">
    <property type="component" value="Unassembled WGS sequence"/>
</dbReference>
<evidence type="ECO:0000313" key="2">
    <source>
        <dbReference type="EMBL" id="PKU93410.1"/>
    </source>
</evidence>